<dbReference type="GO" id="GO:0003824">
    <property type="term" value="F:catalytic activity"/>
    <property type="evidence" value="ECO:0007669"/>
    <property type="project" value="UniProtKB-ARBA"/>
</dbReference>
<comment type="caution">
    <text evidence="6">The sequence shown here is derived from an EMBL/GenBank/DDBJ whole genome shotgun (WGS) entry which is preliminary data.</text>
</comment>
<dbReference type="InterPro" id="IPR029017">
    <property type="entry name" value="Enolase-like_N"/>
</dbReference>
<evidence type="ECO:0000256" key="4">
    <source>
        <dbReference type="ARBA" id="ARBA00022842"/>
    </source>
</evidence>
<dbReference type="InterPro" id="IPR036849">
    <property type="entry name" value="Enolase-like_C_sf"/>
</dbReference>
<evidence type="ECO:0000313" key="6">
    <source>
        <dbReference type="EMBL" id="KUF10730.1"/>
    </source>
</evidence>
<dbReference type="InterPro" id="IPR029065">
    <property type="entry name" value="Enolase_C-like"/>
</dbReference>
<evidence type="ECO:0000259" key="5">
    <source>
        <dbReference type="SMART" id="SM00922"/>
    </source>
</evidence>
<keyword evidence="3" id="KW-0479">Metal-binding</keyword>
<accession>A0A0W7WJK1</accession>
<dbReference type="PANTHER" id="PTHR48080">
    <property type="entry name" value="D-GALACTONATE DEHYDRATASE-RELATED"/>
    <property type="match status" value="1"/>
</dbReference>
<dbReference type="SFLD" id="SFLDS00001">
    <property type="entry name" value="Enolase"/>
    <property type="match status" value="1"/>
</dbReference>
<dbReference type="SUPFAM" id="SSF54826">
    <property type="entry name" value="Enolase N-terminal domain-like"/>
    <property type="match status" value="1"/>
</dbReference>
<dbReference type="OrthoDB" id="9802699at2"/>
<evidence type="ECO:0000256" key="2">
    <source>
        <dbReference type="ARBA" id="ARBA00008031"/>
    </source>
</evidence>
<feature type="domain" description="Mandelate racemase/muconate lactonizing enzyme C-terminal" evidence="5">
    <location>
        <begin position="157"/>
        <end position="252"/>
    </location>
</feature>
<comment type="similarity">
    <text evidence="2">Belongs to the mandelate racemase/muconate lactonizing enzyme family.</text>
</comment>
<evidence type="ECO:0000313" key="7">
    <source>
        <dbReference type="Proteomes" id="UP000054396"/>
    </source>
</evidence>
<organism evidence="6 7">
    <name type="scientific">Pseudoponticoccus marisrubri</name>
    <dbReference type="NCBI Taxonomy" id="1685382"/>
    <lineage>
        <taxon>Bacteria</taxon>
        <taxon>Pseudomonadati</taxon>
        <taxon>Pseudomonadota</taxon>
        <taxon>Alphaproteobacteria</taxon>
        <taxon>Rhodobacterales</taxon>
        <taxon>Roseobacteraceae</taxon>
        <taxon>Pseudoponticoccus</taxon>
    </lineage>
</organism>
<dbReference type="Proteomes" id="UP000054396">
    <property type="component" value="Unassembled WGS sequence"/>
</dbReference>
<dbReference type="RefSeq" id="WP_058862015.1">
    <property type="nucleotide sequence ID" value="NZ_LPXO01000005.1"/>
</dbReference>
<protein>
    <submittedName>
        <fullName evidence="6">Mandelate racemase</fullName>
    </submittedName>
</protein>
<evidence type="ECO:0000256" key="3">
    <source>
        <dbReference type="ARBA" id="ARBA00022723"/>
    </source>
</evidence>
<dbReference type="InterPro" id="IPR018110">
    <property type="entry name" value="Mandel_Rmase/mucon_lact_enz_CS"/>
</dbReference>
<dbReference type="InterPro" id="IPR034593">
    <property type="entry name" value="DgoD-like"/>
</dbReference>
<dbReference type="Pfam" id="PF02746">
    <property type="entry name" value="MR_MLE_N"/>
    <property type="match status" value="1"/>
</dbReference>
<dbReference type="EMBL" id="LPXO01000005">
    <property type="protein sequence ID" value="KUF10730.1"/>
    <property type="molecule type" value="Genomic_DNA"/>
</dbReference>
<gene>
    <name evidence="6" type="ORF">AVJ23_09810</name>
</gene>
<dbReference type="InterPro" id="IPR013341">
    <property type="entry name" value="Mandelate_racemase_N_dom"/>
</dbReference>
<evidence type="ECO:0000256" key="1">
    <source>
        <dbReference type="ARBA" id="ARBA00001946"/>
    </source>
</evidence>
<dbReference type="SMART" id="SM00922">
    <property type="entry name" value="MR_MLE"/>
    <property type="match status" value="1"/>
</dbReference>
<dbReference type="GO" id="GO:0000287">
    <property type="term" value="F:magnesium ion binding"/>
    <property type="evidence" value="ECO:0007669"/>
    <property type="project" value="UniProtKB-ARBA"/>
</dbReference>
<dbReference type="PANTHER" id="PTHR48080:SF3">
    <property type="entry name" value="ENOLASE SUPERFAMILY MEMBER DDB_G0284701"/>
    <property type="match status" value="1"/>
</dbReference>
<comment type="cofactor">
    <cofactor evidence="1">
        <name>Mg(2+)</name>
        <dbReference type="ChEBI" id="CHEBI:18420"/>
    </cofactor>
</comment>
<dbReference type="SUPFAM" id="SSF51604">
    <property type="entry name" value="Enolase C-terminal domain-like"/>
    <property type="match status" value="1"/>
</dbReference>
<keyword evidence="4" id="KW-0460">Magnesium</keyword>
<keyword evidence="7" id="KW-1185">Reference proteome</keyword>
<dbReference type="AlphaFoldDB" id="A0A0W7WJK1"/>
<reference evidence="6 7" key="1">
    <citation type="submission" date="2015-12" db="EMBL/GenBank/DDBJ databases">
        <authorList>
            <person name="Shamseldin A."/>
            <person name="Moawad H."/>
            <person name="Abd El-Rahim W.M."/>
            <person name="Sadowsky M.J."/>
        </authorList>
    </citation>
    <scope>NUCLEOTIDE SEQUENCE [LARGE SCALE GENOMIC DNA]</scope>
    <source>
        <strain evidence="6 7">SJ5A-1</strain>
    </source>
</reference>
<sequence>MNRILAPSLSPVGIEQRITRLRLWHVPLTSHTAYYMAEGKTCDTVETVVIALETDAGLTGWGEVCPIPHYLPAYARGVAPALQELAPVILGGDPVGSEALMARADAVLPGHVYAKSALDIALWDITGQTAGLPVHALMGGRRQDSLPLYHSITCVEPDEMARIARDAQSKGISQFQAKLGASGDWQTDVERLAKVREAVGPGPLVYGDWNCGATTLDAIRVGRGAAHLDVMLEAPCRTLEDCARVQRATGMPMKMDELAHDTASLLQAHGLGIMDVVALKLSKFGGLSATRRARDLCLHLGAKMCIECTWGSDIVTAAALHLGVATSPSQVLNVCDLSGYVSPRLAPDAPSRAGSRIVPPDGPGLGITVDQDRLGTPDLILD</sequence>
<proteinExistence type="inferred from homology"/>
<dbReference type="PROSITE" id="PS00908">
    <property type="entry name" value="MR_MLE_1"/>
    <property type="match status" value="1"/>
</dbReference>
<name>A0A0W7WJK1_9RHOB</name>
<dbReference type="SFLD" id="SFLDG00180">
    <property type="entry name" value="muconate_cycloisomerase"/>
    <property type="match status" value="1"/>
</dbReference>
<dbReference type="FunFam" id="3.30.390.10:FF:000009">
    <property type="entry name" value="Hydrophobic dipeptide epimerase"/>
    <property type="match status" value="1"/>
</dbReference>
<dbReference type="GO" id="GO:0009063">
    <property type="term" value="P:amino acid catabolic process"/>
    <property type="evidence" value="ECO:0007669"/>
    <property type="project" value="InterPro"/>
</dbReference>
<dbReference type="Pfam" id="PF13378">
    <property type="entry name" value="MR_MLE_C"/>
    <property type="match status" value="1"/>
</dbReference>
<dbReference type="InterPro" id="IPR013342">
    <property type="entry name" value="Mandelate_racemase_C"/>
</dbReference>
<dbReference type="STRING" id="1685382.AVJ23_09810"/>
<dbReference type="Gene3D" id="3.20.20.120">
    <property type="entry name" value="Enolase-like C-terminal domain"/>
    <property type="match status" value="1"/>
</dbReference>
<dbReference type="Gene3D" id="3.30.390.10">
    <property type="entry name" value="Enolase-like, N-terminal domain"/>
    <property type="match status" value="1"/>
</dbReference>